<comment type="caution">
    <text evidence="2">The sequence shown here is derived from an EMBL/GenBank/DDBJ whole genome shotgun (WGS) entry which is preliminary data.</text>
</comment>
<dbReference type="RefSeq" id="WP_009138062.1">
    <property type="nucleotide sequence ID" value="NZ_JH594598.1"/>
</dbReference>
<dbReference type="InterPro" id="IPR031025">
    <property type="entry name" value="LruC_dom"/>
</dbReference>
<name>H1DKY3_9BACT</name>
<sequence>MKMFLFKIVLVFFFFSFLLSACVKSDSLNGTKQDKVTDLKIPAGFDWKTSVDIRCDFTSQHDSRIYVALSPKAAPFASFMVGEGVDQVTLNVPAAAKTLYVQYETENGLSAMQELPLLEGVVSYRVPADSKECIAGVTAIPGSTDEKPNADRKDNVIYYPANGWGTLMFEDLWPEYGDYDLNDLVANFKVQLYIDKKNKVEAILVGVRINAVGGIFPYEFYLHLMGVKSTDIDEIVPYNSVNASPSCDFVAVKPANGDDALFLFKEVKNNANCPAGGQYLNTEPGYEMAEKDLVEVAYMLYLKDPLPLNKVLYDSFDFFIGNSSVRKEIHINGYKPVLFDQVTYVKYRNESSNTDKSNDFYTSNTHLIWGIKVPAAIPHAYEKVEFTLAYPNFAAWAQSGGKQCQNWYENTGNNRVSSKLIP</sequence>
<dbReference type="NCBIfam" id="TIGR04456">
    <property type="entry name" value="LruC_dom"/>
    <property type="match status" value="1"/>
</dbReference>
<dbReference type="PATRIC" id="fig|742817.3.peg.3122"/>
<dbReference type="HOGENOM" id="CLU_635629_0_0_10"/>
<evidence type="ECO:0000313" key="2">
    <source>
        <dbReference type="EMBL" id="EHP45278.1"/>
    </source>
</evidence>
<evidence type="ECO:0000259" key="1">
    <source>
        <dbReference type="Pfam" id="PF16130"/>
    </source>
</evidence>
<feature type="domain" description="DUF4842" evidence="1">
    <location>
        <begin position="198"/>
        <end position="408"/>
    </location>
</feature>
<dbReference type="Proteomes" id="UP000004892">
    <property type="component" value="Unassembled WGS sequence"/>
</dbReference>
<proteinExistence type="predicted"/>
<protein>
    <recommendedName>
        <fullName evidence="1">DUF4842 domain-containing protein</fullName>
    </recommendedName>
</protein>
<dbReference type="Pfam" id="PF16130">
    <property type="entry name" value="DUF4842"/>
    <property type="match status" value="1"/>
</dbReference>
<dbReference type="AlphaFoldDB" id="H1DKY3"/>
<dbReference type="EMBL" id="ADMC01000033">
    <property type="protein sequence ID" value="EHP45278.1"/>
    <property type="molecule type" value="Genomic_DNA"/>
</dbReference>
<dbReference type="GeneID" id="98070443"/>
<organism evidence="2 3">
    <name type="scientific">Odoribacter laneus YIT 12061</name>
    <dbReference type="NCBI Taxonomy" id="742817"/>
    <lineage>
        <taxon>Bacteria</taxon>
        <taxon>Pseudomonadati</taxon>
        <taxon>Bacteroidota</taxon>
        <taxon>Bacteroidia</taxon>
        <taxon>Bacteroidales</taxon>
        <taxon>Odoribacteraceae</taxon>
        <taxon>Odoribacter</taxon>
    </lineage>
</organism>
<evidence type="ECO:0000313" key="3">
    <source>
        <dbReference type="Proteomes" id="UP000004892"/>
    </source>
</evidence>
<reference evidence="2 3" key="1">
    <citation type="submission" date="2012-01" db="EMBL/GenBank/DDBJ databases">
        <title>The Genome Sequence of Odoribacter laneus YIT 12061.</title>
        <authorList>
            <consortium name="The Broad Institute Genome Sequencing Platform"/>
            <person name="Earl A."/>
            <person name="Ward D."/>
            <person name="Feldgarden M."/>
            <person name="Gevers D."/>
            <person name="Morotomi M."/>
            <person name="Young S.K."/>
            <person name="Zeng Q."/>
            <person name="Gargeya S."/>
            <person name="Fitzgerald M."/>
            <person name="Haas B."/>
            <person name="Abouelleil A."/>
            <person name="Alvarado L."/>
            <person name="Arachchi H.M."/>
            <person name="Berlin A."/>
            <person name="Chapman S.B."/>
            <person name="Gearin G."/>
            <person name="Goldberg J."/>
            <person name="Griggs A."/>
            <person name="Gujja S."/>
            <person name="Hansen M."/>
            <person name="Heiman D."/>
            <person name="Howarth C."/>
            <person name="Larimer J."/>
            <person name="Lui A."/>
            <person name="MacDonald P.J.P."/>
            <person name="McCowen C."/>
            <person name="Montmayeur A."/>
            <person name="Murphy C."/>
            <person name="Neiman D."/>
            <person name="Pearson M."/>
            <person name="Priest M."/>
            <person name="Roberts A."/>
            <person name="Saif S."/>
            <person name="Shea T."/>
            <person name="Sisk P."/>
            <person name="Stolte C."/>
            <person name="Sykes S."/>
            <person name="Wortman J."/>
            <person name="Nusbaum C."/>
            <person name="Birren B."/>
        </authorList>
    </citation>
    <scope>NUCLEOTIDE SEQUENCE [LARGE SCALE GENOMIC DNA]</scope>
    <source>
        <strain evidence="2 3">YIT 12061</strain>
    </source>
</reference>
<dbReference type="STRING" id="742817.HMPREF9449_02919"/>
<keyword evidence="3" id="KW-1185">Reference proteome</keyword>
<dbReference type="InterPro" id="IPR032295">
    <property type="entry name" value="DUF4842"/>
</dbReference>
<gene>
    <name evidence="2" type="ORF">HMPREF9449_02919</name>
</gene>
<dbReference type="PROSITE" id="PS51257">
    <property type="entry name" value="PROKAR_LIPOPROTEIN"/>
    <property type="match status" value="1"/>
</dbReference>
<dbReference type="eggNOG" id="COG3391">
    <property type="taxonomic scope" value="Bacteria"/>
</dbReference>
<accession>H1DKY3</accession>